<reference evidence="3" key="1">
    <citation type="submission" date="2022-10" db="EMBL/GenBank/DDBJ databases">
        <title>Tapping the CABI collections for fungal endophytes: first genome assemblies for Collariella, Neodidymelliopsis, Ascochyta clinopodiicola, Didymella pomorum, Didymosphaeria variabile, Neocosmospora piperis and Neocucurbitaria cava.</title>
        <authorList>
            <person name="Hill R."/>
        </authorList>
    </citation>
    <scope>NUCLEOTIDE SEQUENCE</scope>
    <source>
        <strain evidence="3">IMI 360193</strain>
    </source>
</reference>
<evidence type="ECO:0000313" key="3">
    <source>
        <dbReference type="EMBL" id="KAJ4333588.1"/>
    </source>
</evidence>
<evidence type="ECO:0000313" key="4">
    <source>
        <dbReference type="Proteomes" id="UP001140562"/>
    </source>
</evidence>
<accession>A0A9W8WUS1</accession>
<keyword evidence="1" id="KW-0175">Coiled coil</keyword>
<organism evidence="3 4">
    <name type="scientific">Didymella glomerata</name>
    <dbReference type="NCBI Taxonomy" id="749621"/>
    <lineage>
        <taxon>Eukaryota</taxon>
        <taxon>Fungi</taxon>
        <taxon>Dikarya</taxon>
        <taxon>Ascomycota</taxon>
        <taxon>Pezizomycotina</taxon>
        <taxon>Dothideomycetes</taxon>
        <taxon>Pleosporomycetidae</taxon>
        <taxon>Pleosporales</taxon>
        <taxon>Pleosporineae</taxon>
        <taxon>Didymellaceae</taxon>
        <taxon>Didymella</taxon>
    </lineage>
</organism>
<feature type="region of interest" description="Disordered" evidence="2">
    <location>
        <begin position="1"/>
        <end position="23"/>
    </location>
</feature>
<feature type="coiled-coil region" evidence="1">
    <location>
        <begin position="25"/>
        <end position="166"/>
    </location>
</feature>
<keyword evidence="4" id="KW-1185">Reference proteome</keyword>
<gene>
    <name evidence="3" type="ORF">N0V87_007525</name>
</gene>
<evidence type="ECO:0000256" key="1">
    <source>
        <dbReference type="SAM" id="Coils"/>
    </source>
</evidence>
<dbReference type="OrthoDB" id="10464366at2759"/>
<evidence type="ECO:0000256" key="2">
    <source>
        <dbReference type="SAM" id="MobiDB-lite"/>
    </source>
</evidence>
<dbReference type="Proteomes" id="UP001140562">
    <property type="component" value="Unassembled WGS sequence"/>
</dbReference>
<sequence>MPSKKHTHGNYDPDFDPEFKADTETNKLSSELRALKLTNNDLKKKLKDERAARKQAEARLEELEADEDIVEHEYRRMENAKLKLKLRRQAEGLQIKEVKNRDLHKELKEQEEEHKSLSEDNKLLQRKLDCARQIVEKEMRLADMMNEEHEAKQAELEKTIEMLNGELHNMGIRNRTG</sequence>
<dbReference type="EMBL" id="JAPEUV010000092">
    <property type="protein sequence ID" value="KAJ4333588.1"/>
    <property type="molecule type" value="Genomic_DNA"/>
</dbReference>
<comment type="caution">
    <text evidence="3">The sequence shown here is derived from an EMBL/GenBank/DDBJ whole genome shotgun (WGS) entry which is preliminary data.</text>
</comment>
<protein>
    <submittedName>
        <fullName evidence="3">Uncharacterized protein</fullName>
    </submittedName>
</protein>
<proteinExistence type="predicted"/>
<dbReference type="AlphaFoldDB" id="A0A9W8WUS1"/>
<name>A0A9W8WUS1_9PLEO</name>